<dbReference type="PROSITE" id="PS52016">
    <property type="entry name" value="TONB_DEPENDENT_REC_3"/>
    <property type="match status" value="1"/>
</dbReference>
<name>H1YE36_9SPHI</name>
<comment type="subcellular location">
    <subcellularLocation>
        <location evidence="1 8">Cell outer membrane</location>
        <topology evidence="1 8">Multi-pass membrane protein</topology>
    </subcellularLocation>
</comment>
<dbReference type="InterPro" id="IPR023996">
    <property type="entry name" value="TonB-dep_OMP_SusC/RagA"/>
</dbReference>
<keyword evidence="5 9" id="KW-0798">TonB box</keyword>
<dbReference type="InterPro" id="IPR008969">
    <property type="entry name" value="CarboxyPept-like_regulatory"/>
</dbReference>
<evidence type="ECO:0000259" key="11">
    <source>
        <dbReference type="Pfam" id="PF07715"/>
    </source>
</evidence>
<evidence type="ECO:0000256" key="5">
    <source>
        <dbReference type="ARBA" id="ARBA00023077"/>
    </source>
</evidence>
<dbReference type="InterPro" id="IPR000531">
    <property type="entry name" value="Beta-barrel_TonB"/>
</dbReference>
<evidence type="ECO:0000256" key="4">
    <source>
        <dbReference type="ARBA" id="ARBA00022692"/>
    </source>
</evidence>
<evidence type="ECO:0000256" key="6">
    <source>
        <dbReference type="ARBA" id="ARBA00023136"/>
    </source>
</evidence>
<accession>H1YE36</accession>
<keyword evidence="4 8" id="KW-0812">Transmembrane</keyword>
<protein>
    <submittedName>
        <fullName evidence="12">TonB-dependent receptor plug</fullName>
    </submittedName>
</protein>
<evidence type="ECO:0000313" key="12">
    <source>
        <dbReference type="EMBL" id="EHQ25214.1"/>
    </source>
</evidence>
<dbReference type="STRING" id="714943.Mucpa_1041"/>
<dbReference type="eggNOG" id="COG4771">
    <property type="taxonomic scope" value="Bacteria"/>
</dbReference>
<keyword evidence="6 8" id="KW-0472">Membrane</keyword>
<dbReference type="InterPro" id="IPR039426">
    <property type="entry name" value="TonB-dep_rcpt-like"/>
</dbReference>
<dbReference type="NCBIfam" id="TIGR04057">
    <property type="entry name" value="SusC_RagA_signa"/>
    <property type="match status" value="1"/>
</dbReference>
<organism evidence="12 13">
    <name type="scientific">Mucilaginibacter paludis DSM 18603</name>
    <dbReference type="NCBI Taxonomy" id="714943"/>
    <lineage>
        <taxon>Bacteria</taxon>
        <taxon>Pseudomonadati</taxon>
        <taxon>Bacteroidota</taxon>
        <taxon>Sphingobacteriia</taxon>
        <taxon>Sphingobacteriales</taxon>
        <taxon>Sphingobacteriaceae</taxon>
        <taxon>Mucilaginibacter</taxon>
    </lineage>
</organism>
<feature type="domain" description="TonB-dependent receptor-like beta-barrel" evidence="10">
    <location>
        <begin position="613"/>
        <end position="1095"/>
    </location>
</feature>
<evidence type="ECO:0000259" key="10">
    <source>
        <dbReference type="Pfam" id="PF00593"/>
    </source>
</evidence>
<dbReference type="InterPro" id="IPR012910">
    <property type="entry name" value="Plug_dom"/>
</dbReference>
<feature type="domain" description="TonB-dependent receptor plug" evidence="11">
    <location>
        <begin position="251"/>
        <end position="377"/>
    </location>
</feature>
<dbReference type="Gene3D" id="2.170.130.10">
    <property type="entry name" value="TonB-dependent receptor, plug domain"/>
    <property type="match status" value="1"/>
</dbReference>
<dbReference type="OrthoDB" id="9768177at2"/>
<dbReference type="Gene3D" id="2.40.170.20">
    <property type="entry name" value="TonB-dependent receptor, beta-barrel domain"/>
    <property type="match status" value="1"/>
</dbReference>
<dbReference type="InterPro" id="IPR036942">
    <property type="entry name" value="Beta-barrel_TonB_sf"/>
</dbReference>
<reference evidence="12" key="1">
    <citation type="submission" date="2011-09" db="EMBL/GenBank/DDBJ databases">
        <title>The permanent draft genome of Mucilaginibacter paludis DSM 18603.</title>
        <authorList>
            <consortium name="US DOE Joint Genome Institute (JGI-PGF)"/>
            <person name="Lucas S."/>
            <person name="Han J."/>
            <person name="Lapidus A."/>
            <person name="Bruce D."/>
            <person name="Goodwin L."/>
            <person name="Pitluck S."/>
            <person name="Peters L."/>
            <person name="Kyrpides N."/>
            <person name="Mavromatis K."/>
            <person name="Ivanova N."/>
            <person name="Mikhailova N."/>
            <person name="Held B."/>
            <person name="Detter J.C."/>
            <person name="Tapia R."/>
            <person name="Han C."/>
            <person name="Land M."/>
            <person name="Hauser L."/>
            <person name="Markowitz V."/>
            <person name="Cheng J.-F."/>
            <person name="Hugenholtz P."/>
            <person name="Woyke T."/>
            <person name="Wu D."/>
            <person name="Tindall B."/>
            <person name="Brambilla E."/>
            <person name="Klenk H.-P."/>
            <person name="Eisen J.A."/>
        </authorList>
    </citation>
    <scope>NUCLEOTIDE SEQUENCE [LARGE SCALE GENOMIC DNA]</scope>
    <source>
        <strain evidence="12">DSM 18603</strain>
    </source>
</reference>
<keyword evidence="7 8" id="KW-0998">Cell outer membrane</keyword>
<comment type="similarity">
    <text evidence="8 9">Belongs to the TonB-dependent receptor family.</text>
</comment>
<evidence type="ECO:0000256" key="7">
    <source>
        <dbReference type="ARBA" id="ARBA00023237"/>
    </source>
</evidence>
<evidence type="ECO:0000256" key="8">
    <source>
        <dbReference type="PROSITE-ProRule" id="PRU01360"/>
    </source>
</evidence>
<dbReference type="Pfam" id="PF07715">
    <property type="entry name" value="Plug"/>
    <property type="match status" value="1"/>
</dbReference>
<keyword evidence="13" id="KW-1185">Reference proteome</keyword>
<dbReference type="AlphaFoldDB" id="H1YE36"/>
<evidence type="ECO:0000256" key="1">
    <source>
        <dbReference type="ARBA" id="ARBA00004571"/>
    </source>
</evidence>
<evidence type="ECO:0000256" key="9">
    <source>
        <dbReference type="RuleBase" id="RU003357"/>
    </source>
</evidence>
<evidence type="ECO:0000256" key="3">
    <source>
        <dbReference type="ARBA" id="ARBA00022452"/>
    </source>
</evidence>
<dbReference type="InterPro" id="IPR037066">
    <property type="entry name" value="Plug_dom_sf"/>
</dbReference>
<dbReference type="RefSeq" id="WP_008504889.1">
    <property type="nucleotide sequence ID" value="NZ_CM001403.1"/>
</dbReference>
<keyword evidence="3 8" id="KW-1134">Transmembrane beta strand</keyword>
<dbReference type="InterPro" id="IPR023997">
    <property type="entry name" value="TonB-dep_OMP_SusC/RagA_CS"/>
</dbReference>
<dbReference type="EMBL" id="CM001403">
    <property type="protein sequence ID" value="EHQ25214.1"/>
    <property type="molecule type" value="Genomic_DNA"/>
</dbReference>
<dbReference type="SUPFAM" id="SSF56935">
    <property type="entry name" value="Porins"/>
    <property type="match status" value="1"/>
</dbReference>
<evidence type="ECO:0000313" key="13">
    <source>
        <dbReference type="Proteomes" id="UP000002774"/>
    </source>
</evidence>
<dbReference type="HOGENOM" id="CLU_004317_0_1_10"/>
<dbReference type="GO" id="GO:0009279">
    <property type="term" value="C:cell outer membrane"/>
    <property type="evidence" value="ECO:0007669"/>
    <property type="project" value="UniProtKB-SubCell"/>
</dbReference>
<proteinExistence type="inferred from homology"/>
<gene>
    <name evidence="12" type="ORF">Mucpa_1041</name>
</gene>
<evidence type="ECO:0000256" key="2">
    <source>
        <dbReference type="ARBA" id="ARBA00022448"/>
    </source>
</evidence>
<dbReference type="Proteomes" id="UP000002774">
    <property type="component" value="Chromosome"/>
</dbReference>
<keyword evidence="2 8" id="KW-0813">Transport</keyword>
<dbReference type="Pfam" id="PF00593">
    <property type="entry name" value="TonB_dep_Rec_b-barrel"/>
    <property type="match status" value="1"/>
</dbReference>
<sequence>MNFSAQSAEGNSWRVRHAQIALFLSPYVIRQIMRISLCTAILVITTLHLLLATSVSGQKVADVSVTISLENESFESAIKKIESATKFRFIYRDQDLKTFSKLNLPAEKRTVAQTLDLLFKNSAYTYKQLNNSIMIISKPALAPAPAKERTEAIVRHVLKVYITDVDGQLLPFANITVKGSTRMVVQANQDGYAYIPSISDKDVLIVSFVGYTTQEIIVGSQETIHVKLVRDPASTLKEVSVISNGYQTLPKERSTGAFSTATAKDIEKIPIPNIVQILEGMVPGLQVAVTAGDRTFDYNNTQQAVNGNTRTVGTNDYNMTIRGTSTLSAESFPLIVVDGAVSTLDLSTINPNDIDNVTFLKDAAAASIWGIRAANGVIVINTKKGINSAVPKISFSTNFSFSGKPDLGYLKTMTSAQTLNYEKELVDRGFVTDLTNSTYYNAAANVRSQGSLLALQLKAGTITQAQYDAQVVQLSTIDNRSQISKYLLQNAQSQQYNFAVSGGNDFSNYYYSASYSKELPNTIGNSAKRLTLNLTHNWKLFKVADLSVNIKGSSFKYVNDGIALSSLCTASQSTLMPYSLLKDANGNNLSYDFAVPSSYTATLSSARPNWQYSYLNEQNNNDNTQKDNDYTATVNLRIPVFKGLNASGLYSTERTFSTTRTFYNQDSYYYRNFINYYTAPTASVNSIGITNGGILNLVNTNNNNYTVRGQLDYSNTFAQVHQVTALAGTEIRETQLGQGTETLYGYNLSSGLSTGVNAGNTSATNVGYATVTGNTFNLASPTSQADKTRRYLSYYGNAAYTYNNKYVLTGSVRYDDYNNFGLDRQYRATPAWSAGAKWNLSDEAFMKQFTWIDHLALRATYGINGNISTTVYPFTYISIGTDGTTGLPNSSILYTANPQLKWEKTYVTNLAADFSFLNSRISGSVDYYKKNSKDILASFAINNTYTGNINSGVIVQNSSHITGKGVDLSLNGIAYNTKDWRWNLGGTFSYNTNQLEDERYTKQYTSSAFATTSYYANPSALAYLSGYPTDKIMVFRNAGLDANGLTQVYAEDGSIIKATTAAIPTLGALKYAGRRVAPYYGSWNTSVRYKDFTLFALTTYQFGNVFLKPSIGTYSTNINQVKYDLSADIANRWQKPGDEATTNVPGLNGTSTAVNASLVRYQYSDINVLKGDYIRLREVSLSYQLPTALTNKVMIKNAKLGFAVRNLGLLWTANKQGYDPDFVNSLDRTYSLPATPSYILSLNVNL</sequence>
<dbReference type="SUPFAM" id="SSF49464">
    <property type="entry name" value="Carboxypeptidase regulatory domain-like"/>
    <property type="match status" value="1"/>
</dbReference>
<keyword evidence="12" id="KW-0675">Receptor</keyword>
<dbReference type="NCBIfam" id="TIGR04056">
    <property type="entry name" value="OMP_RagA_SusC"/>
    <property type="match status" value="1"/>
</dbReference>